<proteinExistence type="predicted"/>
<organism evidence="1">
    <name type="scientific">mine drainage metagenome</name>
    <dbReference type="NCBI Taxonomy" id="410659"/>
    <lineage>
        <taxon>unclassified sequences</taxon>
        <taxon>metagenomes</taxon>
        <taxon>ecological metagenomes</taxon>
    </lineage>
</organism>
<comment type="caution">
    <text evidence="1">The sequence shown here is derived from an EMBL/GenBank/DDBJ whole genome shotgun (WGS) entry which is preliminary data.</text>
</comment>
<evidence type="ECO:0000313" key="1">
    <source>
        <dbReference type="EMBL" id="EQD42369.1"/>
    </source>
</evidence>
<feature type="non-terminal residue" evidence="1">
    <location>
        <position position="115"/>
    </location>
</feature>
<dbReference type="AlphaFoldDB" id="T1ANT0"/>
<reference evidence="1" key="2">
    <citation type="journal article" date="2014" name="ISME J.">
        <title>Microbial stratification in low pH oxic and suboxic macroscopic growths along an acid mine drainage.</title>
        <authorList>
            <person name="Mendez-Garcia C."/>
            <person name="Mesa V."/>
            <person name="Sprenger R.R."/>
            <person name="Richter M."/>
            <person name="Diez M.S."/>
            <person name="Solano J."/>
            <person name="Bargiela R."/>
            <person name="Golyshina O.V."/>
            <person name="Manteca A."/>
            <person name="Ramos J.L."/>
            <person name="Gallego J.R."/>
            <person name="Llorente I."/>
            <person name="Martins Dos Santos V.A."/>
            <person name="Jensen O.N."/>
            <person name="Pelaez A.I."/>
            <person name="Sanchez J."/>
            <person name="Ferrer M."/>
        </authorList>
    </citation>
    <scope>NUCLEOTIDE SEQUENCE</scope>
</reference>
<sequence>MPELKQALGTAADATVFRKLATVDYHTSYSHRGRFYTLDEVARFDALGLWSFRSVFFSRFGTLVATAQALVEAAEAGYDAGECEAVLQVDCKQALLGLVRSGRVTREHVSGRYVY</sequence>
<accession>T1ANT0</accession>
<reference evidence="1" key="1">
    <citation type="submission" date="2013-08" db="EMBL/GenBank/DDBJ databases">
        <authorList>
            <person name="Mendez C."/>
            <person name="Richter M."/>
            <person name="Ferrer M."/>
            <person name="Sanchez J."/>
        </authorList>
    </citation>
    <scope>NUCLEOTIDE SEQUENCE</scope>
</reference>
<name>T1ANT0_9ZZZZ</name>
<gene>
    <name evidence="1" type="ORF">B1B_14082</name>
</gene>
<protein>
    <submittedName>
        <fullName evidence="1">Uncharacterized protein</fullName>
    </submittedName>
</protein>
<dbReference type="EMBL" id="AUZY01009296">
    <property type="protein sequence ID" value="EQD42369.1"/>
    <property type="molecule type" value="Genomic_DNA"/>
</dbReference>